<reference evidence="15 16" key="1">
    <citation type="journal article" date="2013" name="PLoS Genet.">
        <title>Plant-symbiotic fungi as chemical engineers: Multi-genome analysis of the Clavicipitaceae reveals dynamics of alkaloid loci.</title>
        <authorList>
            <person name="Schardl C.L."/>
            <person name="Young C.A."/>
            <person name="Hesse U."/>
            <person name="Amyotte S.G."/>
            <person name="Andreeva K."/>
            <person name="Calie P.J."/>
            <person name="Fleetwood D.J."/>
            <person name="Haws D.C."/>
            <person name="Moore N."/>
            <person name="Oeser B."/>
            <person name="Panaccione D.G."/>
            <person name="Schweri K.K."/>
            <person name="Voisey C.R."/>
            <person name="Farman M.L."/>
            <person name="Jaromczyk J.W."/>
            <person name="Roe B.A."/>
            <person name="O'Sullivan D.M."/>
            <person name="Scott B."/>
            <person name="Tudzynski P."/>
            <person name="An Z."/>
            <person name="Arnaoudova E.G."/>
            <person name="Bullock C.T."/>
            <person name="Charlton N.D."/>
            <person name="Chen L."/>
            <person name="Cox M."/>
            <person name="Dinkins R.D."/>
            <person name="Florea S."/>
            <person name="Glenn A.E."/>
            <person name="Gordon A."/>
            <person name="Gueldener U."/>
            <person name="Harris D.R."/>
            <person name="Hollin W."/>
            <person name="Jaromczyk J."/>
            <person name="Johnson R.D."/>
            <person name="Khan A.K."/>
            <person name="Leistner E."/>
            <person name="Leuchtmann A."/>
            <person name="Li C."/>
            <person name="Liu J."/>
            <person name="Liu J."/>
            <person name="Liu M."/>
            <person name="Mace W."/>
            <person name="Machado C."/>
            <person name="Nagabhyru P."/>
            <person name="Pan J."/>
            <person name="Schmid J."/>
            <person name="Sugawara K."/>
            <person name="Steiner U."/>
            <person name="Takach J.E."/>
            <person name="Tanaka E."/>
            <person name="Webb J.S."/>
            <person name="Wilson E.V."/>
            <person name="Wiseman J.L."/>
            <person name="Yoshida R."/>
            <person name="Zeng Z."/>
        </authorList>
    </citation>
    <scope>NUCLEOTIDE SEQUENCE [LARGE SCALE GENOMIC DNA]</scope>
    <source>
        <strain evidence="15 16">20.1</strain>
    </source>
</reference>
<dbReference type="GO" id="GO:0016757">
    <property type="term" value="F:glycosyltransferase activity"/>
    <property type="evidence" value="ECO:0007669"/>
    <property type="project" value="UniProtKB-KW"/>
</dbReference>
<dbReference type="VEuPathDB" id="FungiDB:CPUR_03670"/>
<feature type="chain" id="PRO_5004018601" evidence="12">
    <location>
        <begin position="27"/>
        <end position="1014"/>
    </location>
</feature>
<comment type="caution">
    <text evidence="15">The sequence shown here is derived from an EMBL/GenBank/DDBJ whole genome shotgun (WGS) entry which is preliminary data.</text>
</comment>
<dbReference type="Pfam" id="PF04488">
    <property type="entry name" value="Gly_transf_sug"/>
    <property type="match status" value="1"/>
</dbReference>
<evidence type="ECO:0000256" key="6">
    <source>
        <dbReference type="ARBA" id="ARBA00022968"/>
    </source>
</evidence>
<feature type="signal peptide" evidence="12">
    <location>
        <begin position="1"/>
        <end position="26"/>
    </location>
</feature>
<evidence type="ECO:0000256" key="3">
    <source>
        <dbReference type="ARBA" id="ARBA00022676"/>
    </source>
</evidence>
<keyword evidence="3" id="KW-0328">Glycosyltransferase</keyword>
<evidence type="ECO:0000256" key="5">
    <source>
        <dbReference type="ARBA" id="ARBA00022692"/>
    </source>
</evidence>
<dbReference type="STRING" id="1111077.M1W9F8"/>
<dbReference type="Pfam" id="PF00501">
    <property type="entry name" value="AMP-binding"/>
    <property type="match status" value="1"/>
</dbReference>
<feature type="region of interest" description="Disordered" evidence="11">
    <location>
        <begin position="27"/>
        <end position="61"/>
    </location>
</feature>
<evidence type="ECO:0000256" key="4">
    <source>
        <dbReference type="ARBA" id="ARBA00022679"/>
    </source>
</evidence>
<evidence type="ECO:0000256" key="2">
    <source>
        <dbReference type="ARBA" id="ARBA00009003"/>
    </source>
</evidence>
<evidence type="ECO:0000256" key="1">
    <source>
        <dbReference type="ARBA" id="ARBA00004194"/>
    </source>
</evidence>
<evidence type="ECO:0000313" key="16">
    <source>
        <dbReference type="Proteomes" id="UP000016801"/>
    </source>
</evidence>
<feature type="domain" description="AMP-dependent synthetase/ligase" evidence="13">
    <location>
        <begin position="373"/>
        <end position="784"/>
    </location>
</feature>
<dbReference type="EMBL" id="CAGA01000017">
    <property type="protein sequence ID" value="CCE29823.1"/>
    <property type="molecule type" value="Genomic_DNA"/>
</dbReference>
<feature type="region of interest" description="Disordered" evidence="11">
    <location>
        <begin position="804"/>
        <end position="839"/>
    </location>
</feature>
<keyword evidence="4" id="KW-0808">Transferase</keyword>
<dbReference type="HOGENOM" id="CLU_000022_59_7_1"/>
<keyword evidence="5" id="KW-0812">Transmembrane</keyword>
<evidence type="ECO:0000256" key="11">
    <source>
        <dbReference type="SAM" id="MobiDB-lite"/>
    </source>
</evidence>
<keyword evidence="16" id="KW-1185">Reference proteome</keyword>
<dbReference type="eggNOG" id="KOG1177">
    <property type="taxonomic scope" value="Eukaryota"/>
</dbReference>
<dbReference type="Gene3D" id="3.30.300.30">
    <property type="match status" value="1"/>
</dbReference>
<feature type="domain" description="AMP-binding enzyme C-terminal" evidence="14">
    <location>
        <begin position="882"/>
        <end position="922"/>
    </location>
</feature>
<dbReference type="Gene3D" id="3.90.550.20">
    <property type="match status" value="1"/>
</dbReference>
<dbReference type="PROSITE" id="PS00455">
    <property type="entry name" value="AMP_BINDING"/>
    <property type="match status" value="1"/>
</dbReference>
<dbReference type="SUPFAM" id="SSF56801">
    <property type="entry name" value="Acetyl-CoA synthetase-like"/>
    <property type="match status" value="1"/>
</dbReference>
<keyword evidence="7" id="KW-1133">Transmembrane helix</keyword>
<dbReference type="InterPro" id="IPR045851">
    <property type="entry name" value="AMP-bd_C_sf"/>
</dbReference>
<gene>
    <name evidence="15" type="ORF">CPUR_03670</name>
</gene>
<keyword evidence="12" id="KW-0732">Signal</keyword>
<comment type="subcellular location">
    <subcellularLocation>
        <location evidence="10">Endomembrane system</location>
        <topology evidence="10">Single-pass type II membrane protein</topology>
    </subcellularLocation>
    <subcellularLocation>
        <location evidence="1">Golgi apparatus membrane</location>
        <topology evidence="1">Single-pass membrane protein</topology>
    </subcellularLocation>
</comment>
<evidence type="ECO:0000259" key="14">
    <source>
        <dbReference type="Pfam" id="PF13193"/>
    </source>
</evidence>
<dbReference type="GO" id="GO:0009100">
    <property type="term" value="P:glycoprotein metabolic process"/>
    <property type="evidence" value="ECO:0007669"/>
    <property type="project" value="UniProtKB-ARBA"/>
</dbReference>
<keyword evidence="15" id="KW-0436">Ligase</keyword>
<evidence type="ECO:0000256" key="12">
    <source>
        <dbReference type="SAM" id="SignalP"/>
    </source>
</evidence>
<dbReference type="InterPro" id="IPR029044">
    <property type="entry name" value="Nucleotide-diphossugar_trans"/>
</dbReference>
<protein>
    <submittedName>
        <fullName evidence="15">Related to long-chain fatty-acid-CoA ligase</fullName>
    </submittedName>
</protein>
<feature type="compositionally biased region" description="Basic and acidic residues" evidence="11">
    <location>
        <begin position="48"/>
        <end position="61"/>
    </location>
</feature>
<evidence type="ECO:0000256" key="9">
    <source>
        <dbReference type="ARBA" id="ARBA00023136"/>
    </source>
</evidence>
<feature type="compositionally biased region" description="Low complexity" evidence="11">
    <location>
        <begin position="815"/>
        <end position="828"/>
    </location>
</feature>
<dbReference type="GO" id="GO:0006631">
    <property type="term" value="P:fatty acid metabolic process"/>
    <property type="evidence" value="ECO:0007669"/>
    <property type="project" value="TreeGrafter"/>
</dbReference>
<dbReference type="InterPro" id="IPR007577">
    <property type="entry name" value="GlycoTrfase_DXD_sugar-bd_CS"/>
</dbReference>
<dbReference type="PANTHER" id="PTHR43201:SF30">
    <property type="entry name" value="AMP-DEPENDENT SYNTHETASE_LIGASE DOMAIN-CONTAINING PROTEIN"/>
    <property type="match status" value="1"/>
</dbReference>
<dbReference type="Proteomes" id="UP000016801">
    <property type="component" value="Unassembled WGS sequence"/>
</dbReference>
<evidence type="ECO:0000256" key="8">
    <source>
        <dbReference type="ARBA" id="ARBA00023034"/>
    </source>
</evidence>
<dbReference type="InterPro" id="IPR042099">
    <property type="entry name" value="ANL_N_sf"/>
</dbReference>
<dbReference type="FunFam" id="3.90.550.20:FF:000002">
    <property type="entry name" value="Initiation-specific alpha-1,6-mannosyltransferase"/>
    <property type="match status" value="1"/>
</dbReference>
<dbReference type="InterPro" id="IPR025110">
    <property type="entry name" value="AMP-bd_C"/>
</dbReference>
<evidence type="ECO:0000313" key="15">
    <source>
        <dbReference type="EMBL" id="CCE29823.1"/>
    </source>
</evidence>
<dbReference type="OrthoDB" id="10253115at2759"/>
<feature type="compositionally biased region" description="Basic and acidic residues" evidence="11">
    <location>
        <begin position="830"/>
        <end position="839"/>
    </location>
</feature>
<organism evidence="15 16">
    <name type="scientific">Claviceps purpurea (strain 20.1)</name>
    <name type="common">Ergot fungus</name>
    <name type="synonym">Sphacelia segetum</name>
    <dbReference type="NCBI Taxonomy" id="1111077"/>
    <lineage>
        <taxon>Eukaryota</taxon>
        <taxon>Fungi</taxon>
        <taxon>Dikarya</taxon>
        <taxon>Ascomycota</taxon>
        <taxon>Pezizomycotina</taxon>
        <taxon>Sordariomycetes</taxon>
        <taxon>Hypocreomycetidae</taxon>
        <taxon>Hypocreales</taxon>
        <taxon>Clavicipitaceae</taxon>
        <taxon>Claviceps</taxon>
    </lineage>
</organism>
<evidence type="ECO:0000259" key="13">
    <source>
        <dbReference type="Pfam" id="PF00501"/>
    </source>
</evidence>
<dbReference type="Gene3D" id="3.40.50.12780">
    <property type="entry name" value="N-terminal domain of ligase-like"/>
    <property type="match status" value="1"/>
</dbReference>
<evidence type="ECO:0000256" key="7">
    <source>
        <dbReference type="ARBA" id="ARBA00022989"/>
    </source>
</evidence>
<keyword evidence="6" id="KW-0735">Signal-anchor</keyword>
<dbReference type="GO" id="GO:0000139">
    <property type="term" value="C:Golgi membrane"/>
    <property type="evidence" value="ECO:0007669"/>
    <property type="project" value="UniProtKB-SubCell"/>
</dbReference>
<dbReference type="PANTHER" id="PTHR43201">
    <property type="entry name" value="ACYL-COA SYNTHETASE"/>
    <property type="match status" value="1"/>
</dbReference>
<sequence>MLNSRRALAAAAFIVTVFFLVIHSHSSSNSPRAHPPRPNNRPTNAKPADSKRAVPQKPMRDMSRMSTYDKLAYAYPYDIESKFPAYIWQTWKSSPSDGEFEFREQEASWTLQHPGFVHEVITDDVAVSMLNLFYASVPEVLEAYHALPLPVLKADLFRYLILLARGGIYSDIDTYAIKSALEWVPPHIPRQTIGLVIGIEADPDRPDWADWYSRRIQFCQWTIQSKPGHPVLRDIVSRITNTTLTMKREGRLASFEGKDVVDLTGPAVWTDTIMDYLNDARFFDMKNSRGKIDWHNFTGIEMSKRVGDVIVLPITSFSPGVEQMGSKDYDDPMAFVKHDFEGTWKPESERHIGEQKEEVPALYSGTIPEHFAHIVSQYGDCPAVIARSPTPRASETTLTYHMLDLLSNRLASSLASLGVVKGDRVAISLGNTAEFAALTYACYKLGAVLVPLNPGFQASQVEAALRHLGARTLIIGAVTDLAYRPGRGRSNEALLDEVLQGHILRGSGATIETERIPTLKRVIVVDNRASHEGVRFALEECRVLTPYTSLLEGSERGVEPSQRLDAHDTINIQFTSGTTSTPKAAMLTHHSILNNGIFIAHRMGLEPRDMMVVPPPLFHCFGCILGYMATATTGAAILFPSPAFDPVATLKMCVDHNATGLYGVSTMLSAVLDALDKDKDAAPPAHLRKGIVAGSSVPESLMKTIYERLGLRDLVICYGMTETSPVSCMTAPSDPFHQRCSTVGTPLPHTSVKIVDPLDRARVVPLGMRGELAAAGYLVMKGYFGDEAKTADVRVEEADCIPTHDGAASRASQLNSANTNTKSSTSTSIQKDDSPDGKSTKTLTTWLYSGDQATMDQHGFITITGRLKDLIIRAGENIHPLEIENCLLQHPGVAQVSVVGVPDEQLGEAVAAFVIPSRGWETQAADADATVGKLQDGGGGGGGGDETARRGDNILTVREARDWVRGRLSSHLVPKYVFWVDEFPKTASGKVQKFVLRERVGRGGDGEKTSEEKR</sequence>
<dbReference type="Pfam" id="PF13193">
    <property type="entry name" value="AMP-binding_C"/>
    <property type="match status" value="1"/>
</dbReference>
<dbReference type="SUPFAM" id="SSF53448">
    <property type="entry name" value="Nucleotide-diphospho-sugar transferases"/>
    <property type="match status" value="1"/>
</dbReference>
<comment type="similarity">
    <text evidence="2">Belongs to the glycosyltransferase 32 family.</text>
</comment>
<name>M1W9F8_CLAP2</name>
<accession>M1W9F8</accession>
<dbReference type="AlphaFoldDB" id="M1W9F8"/>
<dbReference type="GO" id="GO:0031956">
    <property type="term" value="F:medium-chain fatty acid-CoA ligase activity"/>
    <property type="evidence" value="ECO:0007669"/>
    <property type="project" value="TreeGrafter"/>
</dbReference>
<dbReference type="InterPro" id="IPR020845">
    <property type="entry name" value="AMP-binding_CS"/>
</dbReference>
<proteinExistence type="inferred from homology"/>
<dbReference type="InterPro" id="IPR000873">
    <property type="entry name" value="AMP-dep_synth/lig_dom"/>
</dbReference>
<keyword evidence="8" id="KW-0333">Golgi apparatus</keyword>
<evidence type="ECO:0000256" key="10">
    <source>
        <dbReference type="ARBA" id="ARBA00060399"/>
    </source>
</evidence>
<keyword evidence="9" id="KW-0472">Membrane</keyword>